<evidence type="ECO:0000256" key="1">
    <source>
        <dbReference type="ARBA" id="ARBA00022884"/>
    </source>
</evidence>
<name>A0AAW0PLA4_9GOBI</name>
<evidence type="ECO:0000313" key="5">
    <source>
        <dbReference type="Proteomes" id="UP001460270"/>
    </source>
</evidence>
<dbReference type="AlphaFoldDB" id="A0AAW0PLA4"/>
<feature type="domain" description="HTH La-type RNA-binding" evidence="3">
    <location>
        <begin position="80"/>
        <end position="149"/>
    </location>
</feature>
<dbReference type="GO" id="GO:0003723">
    <property type="term" value="F:RNA binding"/>
    <property type="evidence" value="ECO:0007669"/>
    <property type="project" value="UniProtKB-UniRule"/>
</dbReference>
<dbReference type="SMART" id="SM00715">
    <property type="entry name" value="LA"/>
    <property type="match status" value="1"/>
</dbReference>
<protein>
    <recommendedName>
        <fullName evidence="3">HTH La-type RNA-binding domain-containing protein</fullName>
    </recommendedName>
</protein>
<dbReference type="PANTHER" id="PTHR22792">
    <property type="entry name" value="LUPUS LA PROTEIN-RELATED"/>
    <property type="match status" value="1"/>
</dbReference>
<reference evidence="5" key="1">
    <citation type="submission" date="2024-04" db="EMBL/GenBank/DDBJ databases">
        <title>Salinicola lusitanus LLJ914,a marine bacterium isolated from the Okinawa Trough.</title>
        <authorList>
            <person name="Li J."/>
        </authorList>
    </citation>
    <scope>NUCLEOTIDE SEQUENCE [LARGE SCALE GENOMIC DNA]</scope>
</reference>
<dbReference type="InterPro" id="IPR045180">
    <property type="entry name" value="La_dom_prot"/>
</dbReference>
<dbReference type="InterPro" id="IPR006630">
    <property type="entry name" value="La_HTH"/>
</dbReference>
<dbReference type="InterPro" id="IPR036390">
    <property type="entry name" value="WH_DNA-bd_sf"/>
</dbReference>
<dbReference type="InterPro" id="IPR036388">
    <property type="entry name" value="WH-like_DNA-bd_sf"/>
</dbReference>
<dbReference type="Proteomes" id="UP001460270">
    <property type="component" value="Unassembled WGS sequence"/>
</dbReference>
<dbReference type="GO" id="GO:0045727">
    <property type="term" value="P:positive regulation of translation"/>
    <property type="evidence" value="ECO:0007669"/>
    <property type="project" value="TreeGrafter"/>
</dbReference>
<gene>
    <name evidence="4" type="ORF">WMY93_008029</name>
</gene>
<evidence type="ECO:0000313" key="4">
    <source>
        <dbReference type="EMBL" id="KAK7925719.1"/>
    </source>
</evidence>
<dbReference type="SUPFAM" id="SSF46785">
    <property type="entry name" value="Winged helix' DNA-binding domain"/>
    <property type="match status" value="1"/>
</dbReference>
<dbReference type="EMBL" id="JBBPFD010000005">
    <property type="protein sequence ID" value="KAK7925719.1"/>
    <property type="molecule type" value="Genomic_DNA"/>
</dbReference>
<dbReference type="Gene3D" id="1.10.10.10">
    <property type="entry name" value="Winged helix-like DNA-binding domain superfamily/Winged helix DNA-binding domain"/>
    <property type="match status" value="1"/>
</dbReference>
<proteinExistence type="predicted"/>
<dbReference type="GO" id="GO:0010494">
    <property type="term" value="C:cytoplasmic stress granule"/>
    <property type="evidence" value="ECO:0007669"/>
    <property type="project" value="TreeGrafter"/>
</dbReference>
<evidence type="ECO:0000256" key="2">
    <source>
        <dbReference type="PROSITE-ProRule" id="PRU00332"/>
    </source>
</evidence>
<keyword evidence="1 2" id="KW-0694">RNA-binding</keyword>
<sequence>MVDWHSQKYEREWRDDHDEVSSVKSEGAPFRGGFRGRGRGVAEDEGGAEAAAEVGGHYDYHYGYKSYDVKDGSYAQKFGNSVTYYYDNMSSNDLEYYFSLDNLERDFFLRRKMDDEGFLPIGLIASFHRVQALTTDVSLILEVSSVHVF</sequence>
<accession>A0AAW0PLA4</accession>
<dbReference type="PANTHER" id="PTHR22792:SF132">
    <property type="entry name" value="LA-RELATED PROTEIN 1"/>
    <property type="match status" value="1"/>
</dbReference>
<dbReference type="GO" id="GO:0005829">
    <property type="term" value="C:cytosol"/>
    <property type="evidence" value="ECO:0007669"/>
    <property type="project" value="TreeGrafter"/>
</dbReference>
<organism evidence="4 5">
    <name type="scientific">Mugilogobius chulae</name>
    <name type="common">yellowstripe goby</name>
    <dbReference type="NCBI Taxonomy" id="88201"/>
    <lineage>
        <taxon>Eukaryota</taxon>
        <taxon>Metazoa</taxon>
        <taxon>Chordata</taxon>
        <taxon>Craniata</taxon>
        <taxon>Vertebrata</taxon>
        <taxon>Euteleostomi</taxon>
        <taxon>Actinopterygii</taxon>
        <taxon>Neopterygii</taxon>
        <taxon>Teleostei</taxon>
        <taxon>Neoteleostei</taxon>
        <taxon>Acanthomorphata</taxon>
        <taxon>Gobiaria</taxon>
        <taxon>Gobiiformes</taxon>
        <taxon>Gobioidei</taxon>
        <taxon>Gobiidae</taxon>
        <taxon>Gobionellinae</taxon>
        <taxon>Mugilogobius</taxon>
    </lineage>
</organism>
<keyword evidence="5" id="KW-1185">Reference proteome</keyword>
<dbReference type="PROSITE" id="PS50961">
    <property type="entry name" value="HTH_LA"/>
    <property type="match status" value="1"/>
</dbReference>
<comment type="caution">
    <text evidence="4">The sequence shown here is derived from an EMBL/GenBank/DDBJ whole genome shotgun (WGS) entry which is preliminary data.</text>
</comment>
<evidence type="ECO:0000259" key="3">
    <source>
        <dbReference type="PROSITE" id="PS50961"/>
    </source>
</evidence>
<dbReference type="Pfam" id="PF05383">
    <property type="entry name" value="La"/>
    <property type="match status" value="1"/>
</dbReference>